<evidence type="ECO:0000313" key="1">
    <source>
        <dbReference type="EMBL" id="MDE1454441.1"/>
    </source>
</evidence>
<comment type="caution">
    <text evidence="2">The sequence shown here is derived from an EMBL/GenBank/DDBJ whole genome shotgun (WGS) entry which is preliminary data.</text>
</comment>
<reference evidence="2 3" key="1">
    <citation type="journal article" date="2016" name="Front. Microbiol.">
        <title>High-Level Heat Resistance of Spores of Bacillus amyloliquefaciens and Bacillus licheniformis Results from the Presence of a spoVA Operon in a Tn1546 Transposon.</title>
        <authorList>
            <person name="Berendsen E.M."/>
            <person name="Koning R.A."/>
            <person name="Boekhorst J."/>
            <person name="de Jong A."/>
            <person name="Kuipers O.P."/>
            <person name="Wells-Bennik M.H."/>
        </authorList>
    </citation>
    <scope>NUCLEOTIDE SEQUENCE [LARGE SCALE GENOMIC DNA]</scope>
    <source>
        <strain evidence="2 3">B4121</strain>
    </source>
</reference>
<dbReference type="Proteomes" id="UP000185604">
    <property type="component" value="Unassembled WGS sequence"/>
</dbReference>
<dbReference type="RefSeq" id="WP_165688618.1">
    <property type="nucleotide sequence ID" value="NZ_JARAFO010000125.1"/>
</dbReference>
<gene>
    <name evidence="2" type="ORF">B4121_4592</name>
    <name evidence="1" type="ORF">PVN32_20035</name>
</gene>
<name>A0A7Z1B1W2_9BACI</name>
<dbReference type="EMBL" id="JARAFO010000125">
    <property type="protein sequence ID" value="MDE1454441.1"/>
    <property type="molecule type" value="Genomic_DNA"/>
</dbReference>
<accession>A0A7Z1B1W2</accession>
<reference evidence="1" key="2">
    <citation type="submission" date="2022-12" db="EMBL/GenBank/DDBJ databases">
        <title>Draft Genome Sequences of Bacillus licheniformis and Bacillus paralicheniformis strains isolated from Irish skim milk powders.</title>
        <authorList>
            <person name="Lourenco A."/>
            <person name="Li F."/>
            <person name="Geraldine D."/>
            <person name="Tobin J.T."/>
            <person name="Butler F."/>
            <person name="Jordan K."/>
            <person name="Obrien T."/>
        </authorList>
    </citation>
    <scope>NUCLEOTIDE SEQUENCE</scope>
    <source>
        <strain evidence="1">3370</strain>
    </source>
</reference>
<dbReference type="EMBL" id="LKPO01000029">
    <property type="protein sequence ID" value="OLF86401.1"/>
    <property type="molecule type" value="Genomic_DNA"/>
</dbReference>
<dbReference type="AlphaFoldDB" id="A0A7Z1B1W2"/>
<sequence length="51" mass="6017">MRPTSIELNTSMTKLRLGVSEELYPHVWTLIREIEALRKINEMGDENDDDR</sequence>
<evidence type="ECO:0000313" key="2">
    <source>
        <dbReference type="EMBL" id="OLF86401.1"/>
    </source>
</evidence>
<dbReference type="Proteomes" id="UP001216709">
    <property type="component" value="Unassembled WGS sequence"/>
</dbReference>
<organism evidence="2 3">
    <name type="scientific">Bacillus paralicheniformis</name>
    <dbReference type="NCBI Taxonomy" id="1648923"/>
    <lineage>
        <taxon>Bacteria</taxon>
        <taxon>Bacillati</taxon>
        <taxon>Bacillota</taxon>
        <taxon>Bacilli</taxon>
        <taxon>Bacillales</taxon>
        <taxon>Bacillaceae</taxon>
        <taxon>Bacillus</taxon>
    </lineage>
</organism>
<proteinExistence type="predicted"/>
<protein>
    <submittedName>
        <fullName evidence="2">Uncharacterized protein</fullName>
    </submittedName>
</protein>
<evidence type="ECO:0000313" key="3">
    <source>
        <dbReference type="Proteomes" id="UP000185604"/>
    </source>
</evidence>